<organism evidence="3 4">
    <name type="scientific">Actinomycetospora flava</name>
    <dbReference type="NCBI Taxonomy" id="3129232"/>
    <lineage>
        <taxon>Bacteria</taxon>
        <taxon>Bacillati</taxon>
        <taxon>Actinomycetota</taxon>
        <taxon>Actinomycetes</taxon>
        <taxon>Pseudonocardiales</taxon>
        <taxon>Pseudonocardiaceae</taxon>
        <taxon>Actinomycetospora</taxon>
    </lineage>
</organism>
<dbReference type="InterPro" id="IPR030389">
    <property type="entry name" value="G_FEOB_dom"/>
</dbReference>
<dbReference type="CDD" id="cd01879">
    <property type="entry name" value="FeoB"/>
    <property type="match status" value="1"/>
</dbReference>
<feature type="compositionally biased region" description="Pro residues" evidence="1">
    <location>
        <begin position="1"/>
        <end position="15"/>
    </location>
</feature>
<dbReference type="PANTHER" id="PTHR43185">
    <property type="entry name" value="FERROUS IRON TRANSPORT PROTEIN B"/>
    <property type="match status" value="1"/>
</dbReference>
<name>A0ABU8MCV7_9PSEU</name>
<dbReference type="Pfam" id="PF17910">
    <property type="entry name" value="FeoB_Cyto"/>
    <property type="match status" value="1"/>
</dbReference>
<sequence length="290" mass="30126">MGAPLPSPGVGPPPAGDACGSCALAPDATRRAKPGGTKRSGAAAPKAGLGLDPGRYDHVIALAGNPNTGKSTVFNALTGLRQHVGNWAGKTVARAEGGFSYGGAGYRIVDLPGTYSLLSTSTDEDVARDVLLFGRPDVVVVVVDATRLERNLPLVLQIRQITGRVVVALNLVDEARRHGITVDTRHLTRELGVPVVATAARRGQGLPDLLAAIAQVATAEDPPKPLRLVHRDPALERAVADLATQVEARFPGVPNSRWVALRLLEGDAGIESAVREGTLGELAGDLERAG</sequence>
<keyword evidence="4" id="KW-1185">Reference proteome</keyword>
<dbReference type="Gene3D" id="3.40.50.300">
    <property type="entry name" value="P-loop containing nucleotide triphosphate hydrolases"/>
    <property type="match status" value="1"/>
</dbReference>
<dbReference type="InterPro" id="IPR050860">
    <property type="entry name" value="FeoB_GTPase"/>
</dbReference>
<evidence type="ECO:0000313" key="3">
    <source>
        <dbReference type="EMBL" id="MEJ2865186.1"/>
    </source>
</evidence>
<dbReference type="InterPro" id="IPR041069">
    <property type="entry name" value="FeoB_Cyto"/>
</dbReference>
<feature type="region of interest" description="Disordered" evidence="1">
    <location>
        <begin position="1"/>
        <end position="22"/>
    </location>
</feature>
<dbReference type="InterPro" id="IPR027417">
    <property type="entry name" value="P-loop_NTPase"/>
</dbReference>
<reference evidence="3 4" key="1">
    <citation type="submission" date="2024-03" db="EMBL/GenBank/DDBJ databases">
        <title>Actinomycetospora sp. OC33-EN07, a novel actinomycete isolated from wild orchid (Aerides multiflora).</title>
        <authorList>
            <person name="Suriyachadkun C."/>
        </authorList>
    </citation>
    <scope>NUCLEOTIDE SEQUENCE [LARGE SCALE GENOMIC DNA]</scope>
    <source>
        <strain evidence="3 4">OC33-EN07</strain>
    </source>
</reference>
<evidence type="ECO:0000256" key="1">
    <source>
        <dbReference type="SAM" id="MobiDB-lite"/>
    </source>
</evidence>
<dbReference type="PRINTS" id="PR00326">
    <property type="entry name" value="GTP1OBG"/>
</dbReference>
<dbReference type="RefSeq" id="WP_337706559.1">
    <property type="nucleotide sequence ID" value="NZ_JBBEGM010000016.1"/>
</dbReference>
<dbReference type="PANTHER" id="PTHR43185:SF1">
    <property type="entry name" value="FE(2+) TRANSPORTER FEOB"/>
    <property type="match status" value="1"/>
</dbReference>
<protein>
    <submittedName>
        <fullName evidence="3">FeoB small GTPase domain-containing protein</fullName>
    </submittedName>
</protein>
<accession>A0ABU8MCV7</accession>
<gene>
    <name evidence="3" type="ORF">WCD58_28775</name>
</gene>
<evidence type="ECO:0000313" key="4">
    <source>
        <dbReference type="Proteomes" id="UP001369736"/>
    </source>
</evidence>
<dbReference type="InterPro" id="IPR006073">
    <property type="entry name" value="GTP-bd"/>
</dbReference>
<dbReference type="EMBL" id="JBBEGM010000016">
    <property type="protein sequence ID" value="MEJ2865186.1"/>
    <property type="molecule type" value="Genomic_DNA"/>
</dbReference>
<dbReference type="PROSITE" id="PS51711">
    <property type="entry name" value="G_FEOB"/>
    <property type="match status" value="1"/>
</dbReference>
<feature type="domain" description="FeoB-type G" evidence="2">
    <location>
        <begin position="57"/>
        <end position="219"/>
    </location>
</feature>
<dbReference type="SUPFAM" id="SSF52540">
    <property type="entry name" value="P-loop containing nucleoside triphosphate hydrolases"/>
    <property type="match status" value="1"/>
</dbReference>
<dbReference type="Proteomes" id="UP001369736">
    <property type="component" value="Unassembled WGS sequence"/>
</dbReference>
<dbReference type="Pfam" id="PF02421">
    <property type="entry name" value="FeoB_N"/>
    <property type="match status" value="1"/>
</dbReference>
<proteinExistence type="predicted"/>
<evidence type="ECO:0000259" key="2">
    <source>
        <dbReference type="PROSITE" id="PS51711"/>
    </source>
</evidence>
<comment type="caution">
    <text evidence="3">The sequence shown here is derived from an EMBL/GenBank/DDBJ whole genome shotgun (WGS) entry which is preliminary data.</text>
</comment>